<dbReference type="Proteomes" id="UP000197638">
    <property type="component" value="Chromosome"/>
</dbReference>
<proteinExistence type="predicted"/>
<reference evidence="2 3" key="1">
    <citation type="submission" date="2017-06" db="EMBL/GenBank/DDBJ databases">
        <title>Genome sequencing of Fusobacterium nucleatum subsp. polymorphum KCOM 1275 (=ChDC F310).</title>
        <authorList>
            <person name="Kook J.-K."/>
            <person name="Park S.-N."/>
            <person name="Lim Y.K."/>
            <person name="Roh H."/>
        </authorList>
    </citation>
    <scope>NUCLEOTIDE SEQUENCE [LARGE SCALE GENOMIC DNA]</scope>
    <source>
        <strain evidence="2 3">KCOM 1275</strain>
    </source>
</reference>
<protein>
    <recommendedName>
        <fullName evidence="4">DUF4391 domain-containing protein</fullName>
    </recommendedName>
</protein>
<evidence type="ECO:0000256" key="1">
    <source>
        <dbReference type="SAM" id="Coils"/>
    </source>
</evidence>
<dbReference type="EMBL" id="CP022123">
    <property type="protein sequence ID" value="ASG28424.1"/>
    <property type="molecule type" value="Genomic_DNA"/>
</dbReference>
<name>A0A241Q0V7_FUSNP</name>
<evidence type="ECO:0000313" key="2">
    <source>
        <dbReference type="EMBL" id="ASG28424.1"/>
    </source>
</evidence>
<evidence type="ECO:0008006" key="4">
    <source>
        <dbReference type="Google" id="ProtNLM"/>
    </source>
</evidence>
<sequence>MIMEVFNLPNRCKIDKNIPKEVIYKNAEADEKLKRVFIDNVEKIRFMYLLNFSNSNIQDYINDKERFEEIDFIKIILKEKGKENIISKLFHQLIPKSTVIILEFKNEILISVSNKKTDKEKIILEEVFNSDWIDIENKILDELDYKKLNSTNLKLFYENIIEKVRIINLSRELNYKNSIKSENIDLLEELNKEIEELKLLRKKETQINRIAEIQTKLLKKIEERNKILRKE</sequence>
<dbReference type="AlphaFoldDB" id="A0A241Q0V7"/>
<keyword evidence="1" id="KW-0175">Coiled coil</keyword>
<organism evidence="2 3">
    <name type="scientific">Fusobacterium nucleatum subsp. polymorphum</name>
    <name type="common">Fusobacterium polymorphum</name>
    <dbReference type="NCBI Taxonomy" id="76857"/>
    <lineage>
        <taxon>Bacteria</taxon>
        <taxon>Fusobacteriati</taxon>
        <taxon>Fusobacteriota</taxon>
        <taxon>Fusobacteriia</taxon>
        <taxon>Fusobacteriales</taxon>
        <taxon>Fusobacteriaceae</taxon>
        <taxon>Fusobacterium</taxon>
    </lineage>
</organism>
<evidence type="ECO:0000313" key="3">
    <source>
        <dbReference type="Proteomes" id="UP000197638"/>
    </source>
</evidence>
<dbReference type="InterPro" id="IPR025503">
    <property type="entry name" value="DUF4391"/>
</dbReference>
<gene>
    <name evidence="2" type="ORF">CBG61_05460</name>
</gene>
<feature type="coiled-coil region" evidence="1">
    <location>
        <begin position="176"/>
        <end position="231"/>
    </location>
</feature>
<dbReference type="Pfam" id="PF14335">
    <property type="entry name" value="DUF4391"/>
    <property type="match status" value="1"/>
</dbReference>
<accession>A0A241Q0V7</accession>